<organism evidence="1 2">
    <name type="scientific">Virgibacillus tibetensis</name>
    <dbReference type="NCBI Taxonomy" id="3042313"/>
    <lineage>
        <taxon>Bacteria</taxon>
        <taxon>Bacillati</taxon>
        <taxon>Bacillota</taxon>
        <taxon>Bacilli</taxon>
        <taxon>Bacillales</taxon>
        <taxon>Bacillaceae</taxon>
        <taxon>Virgibacillus</taxon>
    </lineage>
</organism>
<protein>
    <submittedName>
        <fullName evidence="1">Uncharacterized protein</fullName>
    </submittedName>
</protein>
<keyword evidence="2" id="KW-1185">Reference proteome</keyword>
<dbReference type="EMBL" id="JARZFX010000011">
    <property type="protein sequence ID" value="MEC5425165.1"/>
    <property type="molecule type" value="Genomic_DNA"/>
</dbReference>
<evidence type="ECO:0000313" key="2">
    <source>
        <dbReference type="Proteomes" id="UP001335737"/>
    </source>
</evidence>
<reference evidence="1 2" key="1">
    <citation type="journal article" date="2024" name="Int. J. Syst. Evol. Microbiol.">
        <title>Virgibacillus tibetensis sp. nov., isolated from salt lake on the Tibetan Plateau of China.</title>
        <authorList>
            <person name="Phurbu D."/>
            <person name="Liu Z.-X."/>
            <person name="Wang R."/>
            <person name="Zheng Y.-Y."/>
            <person name="Liu H.-C."/>
            <person name="Zhou Y.-G."/>
            <person name="Yu Y.-J."/>
            <person name="Li A.-H."/>
        </authorList>
    </citation>
    <scope>NUCLEOTIDE SEQUENCE [LARGE SCALE GENOMIC DNA]</scope>
    <source>
        <strain evidence="1 2">C22-A2</strain>
    </source>
</reference>
<evidence type="ECO:0000313" key="1">
    <source>
        <dbReference type="EMBL" id="MEC5425165.1"/>
    </source>
</evidence>
<dbReference type="InterPro" id="IPR017020">
    <property type="entry name" value="UCP033725"/>
</dbReference>
<dbReference type="Proteomes" id="UP001335737">
    <property type="component" value="Unassembled WGS sequence"/>
</dbReference>
<name>A0ABU6KJ51_9BACI</name>
<proteinExistence type="predicted"/>
<gene>
    <name evidence="1" type="ORF">QGM71_16890</name>
</gene>
<sequence length="125" mass="14580">MVRKGEYTNYNGEEYRLVKGSRGKSFLISNASKDLKKGFERYADGVYQKEIDSNEVGDVYYIHPYAIYRDKEYDAIVNEKKKTVNLGTSDSTIANSMGFDRTDKYYYEKIVPLDEVILCERKKKL</sequence>
<dbReference type="RefSeq" id="WP_327608718.1">
    <property type="nucleotide sequence ID" value="NZ_JARZFX010000011.1"/>
</dbReference>
<accession>A0ABU6KJ51</accession>
<dbReference type="PIRSF" id="PIRSF033725">
    <property type="entry name" value="UCP033725"/>
    <property type="match status" value="1"/>
</dbReference>
<comment type="caution">
    <text evidence="1">The sequence shown here is derived from an EMBL/GenBank/DDBJ whole genome shotgun (WGS) entry which is preliminary data.</text>
</comment>